<keyword evidence="3" id="KW-1185">Reference proteome</keyword>
<organism evidence="2 3">
    <name type="scientific">Gossypium stocksii</name>
    <dbReference type="NCBI Taxonomy" id="47602"/>
    <lineage>
        <taxon>Eukaryota</taxon>
        <taxon>Viridiplantae</taxon>
        <taxon>Streptophyta</taxon>
        <taxon>Embryophyta</taxon>
        <taxon>Tracheophyta</taxon>
        <taxon>Spermatophyta</taxon>
        <taxon>Magnoliopsida</taxon>
        <taxon>eudicotyledons</taxon>
        <taxon>Gunneridae</taxon>
        <taxon>Pentapetalae</taxon>
        <taxon>rosids</taxon>
        <taxon>malvids</taxon>
        <taxon>Malvales</taxon>
        <taxon>Malvaceae</taxon>
        <taxon>Malvoideae</taxon>
        <taxon>Gossypium</taxon>
    </lineage>
</organism>
<keyword evidence="1" id="KW-0732">Signal</keyword>
<evidence type="ECO:0000256" key="1">
    <source>
        <dbReference type="SAM" id="SignalP"/>
    </source>
</evidence>
<dbReference type="EMBL" id="JAIQCV010000008">
    <property type="protein sequence ID" value="KAH1072622.1"/>
    <property type="molecule type" value="Genomic_DNA"/>
</dbReference>
<proteinExistence type="predicted"/>
<dbReference type="Proteomes" id="UP000828251">
    <property type="component" value="Unassembled WGS sequence"/>
</dbReference>
<gene>
    <name evidence="2" type="ORF">J1N35_024950</name>
</gene>
<feature type="chain" id="PRO_5038898562" description="Secreted protein" evidence="1">
    <location>
        <begin position="21"/>
        <end position="67"/>
    </location>
</feature>
<feature type="signal peptide" evidence="1">
    <location>
        <begin position="1"/>
        <end position="20"/>
    </location>
</feature>
<evidence type="ECO:0008006" key="4">
    <source>
        <dbReference type="Google" id="ProtNLM"/>
    </source>
</evidence>
<name>A0A9D3V5M8_9ROSI</name>
<accession>A0A9D3V5M8</accession>
<protein>
    <recommendedName>
        <fullName evidence="4">Secreted protein</fullName>
    </recommendedName>
</protein>
<dbReference type="AlphaFoldDB" id="A0A9D3V5M8"/>
<evidence type="ECO:0000313" key="2">
    <source>
        <dbReference type="EMBL" id="KAH1072622.1"/>
    </source>
</evidence>
<comment type="caution">
    <text evidence="2">The sequence shown here is derived from an EMBL/GenBank/DDBJ whole genome shotgun (WGS) entry which is preliminary data.</text>
</comment>
<reference evidence="2 3" key="1">
    <citation type="journal article" date="2021" name="Plant Biotechnol. J.">
        <title>Multi-omics assisted identification of the key and species-specific regulatory components of drought-tolerant mechanisms in Gossypium stocksii.</title>
        <authorList>
            <person name="Yu D."/>
            <person name="Ke L."/>
            <person name="Zhang D."/>
            <person name="Wu Y."/>
            <person name="Sun Y."/>
            <person name="Mei J."/>
            <person name="Sun J."/>
            <person name="Sun Y."/>
        </authorList>
    </citation>
    <scope>NUCLEOTIDE SEQUENCE [LARGE SCALE GENOMIC DNA]</scope>
    <source>
        <strain evidence="3">cv. E1</strain>
        <tissue evidence="2">Leaf</tissue>
    </source>
</reference>
<sequence length="67" mass="7334">MRHGLLCLIGHLLAEHAVLSDLGTDSPNKLHTCQSRARVLRGLCELTRGLLARAIIANILHSRKVLS</sequence>
<evidence type="ECO:0000313" key="3">
    <source>
        <dbReference type="Proteomes" id="UP000828251"/>
    </source>
</evidence>